<keyword evidence="3" id="KW-1185">Reference proteome</keyword>
<organism evidence="2 3">
    <name type="scientific">Cyclospora cayetanensis</name>
    <dbReference type="NCBI Taxonomy" id="88456"/>
    <lineage>
        <taxon>Eukaryota</taxon>
        <taxon>Sar</taxon>
        <taxon>Alveolata</taxon>
        <taxon>Apicomplexa</taxon>
        <taxon>Conoidasida</taxon>
        <taxon>Coccidia</taxon>
        <taxon>Eucoccidiorida</taxon>
        <taxon>Eimeriorina</taxon>
        <taxon>Eimeriidae</taxon>
        <taxon>Cyclospora</taxon>
    </lineage>
</organism>
<evidence type="ECO:0000256" key="1">
    <source>
        <dbReference type="SAM" id="MobiDB-lite"/>
    </source>
</evidence>
<sequence>MSVEVSALSLFGEAEKCLIALKSVQGDGGVGCVEGTTSCCQCCGRQRAVEEGKKKTKEEGEEGSGEESVIKATLEDPFAAFRTNASANQGERNVAWPSALPERVKFRFEMLPPALPTHCTQSREGVDRVVSPVCTSHDPTEDCNERS</sequence>
<comment type="caution">
    <text evidence="2">The sequence shown here is derived from an EMBL/GenBank/DDBJ whole genome shotgun (WGS) entry which is preliminary data.</text>
</comment>
<gene>
    <name evidence="2" type="ORF">cyc_00096</name>
</gene>
<dbReference type="InParanoid" id="A0A1D3D8L0"/>
<protein>
    <submittedName>
        <fullName evidence="2">Uncharacterized protein</fullName>
    </submittedName>
</protein>
<proteinExistence type="predicted"/>
<dbReference type="AlphaFoldDB" id="A0A1D3D8L0"/>
<dbReference type="Proteomes" id="UP000095192">
    <property type="component" value="Unassembled WGS sequence"/>
</dbReference>
<evidence type="ECO:0000313" key="2">
    <source>
        <dbReference type="EMBL" id="OEH79782.1"/>
    </source>
</evidence>
<evidence type="ECO:0000313" key="3">
    <source>
        <dbReference type="Proteomes" id="UP000095192"/>
    </source>
</evidence>
<feature type="compositionally biased region" description="Basic and acidic residues" evidence="1">
    <location>
        <begin position="48"/>
        <end position="58"/>
    </location>
</feature>
<accession>A0A1D3D8L0</accession>
<reference evidence="2 3" key="1">
    <citation type="journal article" date="2016" name="BMC Genomics">
        <title>Comparative genomics reveals Cyclospora cayetanensis possesses coccidia-like metabolism and invasion components but unique surface antigens.</title>
        <authorList>
            <person name="Liu S."/>
            <person name="Wang L."/>
            <person name="Zheng H."/>
            <person name="Xu Z."/>
            <person name="Roellig D.M."/>
            <person name="Li N."/>
            <person name="Frace M.A."/>
            <person name="Tang K."/>
            <person name="Arrowood M.J."/>
            <person name="Moss D.M."/>
            <person name="Zhang L."/>
            <person name="Feng Y."/>
            <person name="Xiao L."/>
        </authorList>
    </citation>
    <scope>NUCLEOTIDE SEQUENCE [LARGE SCALE GENOMIC DNA]</scope>
    <source>
        <strain evidence="2 3">CHN_HEN01</strain>
    </source>
</reference>
<name>A0A1D3D8L0_9EIME</name>
<feature type="region of interest" description="Disordered" evidence="1">
    <location>
        <begin position="48"/>
        <end position="70"/>
    </location>
</feature>
<dbReference type="VEuPathDB" id="ToxoDB:cyc_00096"/>
<dbReference type="EMBL" id="JROU02000278">
    <property type="protein sequence ID" value="OEH79782.1"/>
    <property type="molecule type" value="Genomic_DNA"/>
</dbReference>